<reference evidence="3 4" key="1">
    <citation type="submission" date="2021-01" db="EMBL/GenBank/DDBJ databases">
        <title>Genome seq and assembly of Devosia sp. G19.</title>
        <authorList>
            <person name="Chhetri G."/>
        </authorList>
    </citation>
    <scope>NUCLEOTIDE SEQUENCE [LARGE SCALE GENOMIC DNA]</scope>
    <source>
        <strain evidence="3 4">G19</strain>
    </source>
</reference>
<dbReference type="EMBL" id="CP068047">
    <property type="protein sequence ID" value="QQR36325.1"/>
    <property type="molecule type" value="Genomic_DNA"/>
</dbReference>
<feature type="signal peptide" evidence="2">
    <location>
        <begin position="1"/>
        <end position="24"/>
    </location>
</feature>
<protein>
    <submittedName>
        <fullName evidence="3">Uncharacterized protein</fullName>
    </submittedName>
</protein>
<proteinExistence type="predicted"/>
<organism evidence="3 4">
    <name type="scientific">Devosia oryziradicis</name>
    <dbReference type="NCBI Taxonomy" id="2801335"/>
    <lineage>
        <taxon>Bacteria</taxon>
        <taxon>Pseudomonadati</taxon>
        <taxon>Pseudomonadota</taxon>
        <taxon>Alphaproteobacteria</taxon>
        <taxon>Hyphomicrobiales</taxon>
        <taxon>Devosiaceae</taxon>
        <taxon>Devosia</taxon>
    </lineage>
</organism>
<accession>A0ABX7C0Z5</accession>
<keyword evidence="2" id="KW-0732">Signal</keyword>
<sequence length="578" mass="57520">MQTKSYISAAALAAALLVTPTTQAQLLGVDVDLDVPGIEADADVDVGGDSLLDADVDVDTGQDAGLAVDADVNVGGSNDSNDGDDTGSGGNLVDVDVNLGQGTGSGQGSTGPHGGKLIDLDIGGSNNAVLDADIDVLESPAPSGSSLVTGDIRIAGLDETARKGALLDLIGQPHLAGLDLDSAIDDRRVAIVAVLDLLGQDSLADIRAAIDLGGPGRDELLDAISASVELGAILDQQGIDPTDVLAVQIAENGATEVIVLDGLVDVALLGDGDATTAPTAGELATLDIDALTRDELAEIDLDLLPDDLRTTAQLRLLGSDSEDADLTPAELAAIDLDLLSPDELAELDVALLPEPLGAAVELRLLGNDGDLADRSVDELASIDLTLLPGRDPDGTDTSGGPGGDDTGTDGDTGTGTPGDDDNDGGPTTPTTGGPSPRDTDTTTTGSTSGGDKGSPGNPPPLPAPVQGPAPVIGVTPPAFVGAGFDIAALDCDIGVLALASGAAATPQAIAGADTLELVRIDGCERSLVDSDVDAIRAAIEGNPAISGVLDDAQIPLDQVVGATIQDDTLTLFIEPTLS</sequence>
<feature type="compositionally biased region" description="Low complexity" evidence="1">
    <location>
        <begin position="71"/>
        <end position="80"/>
    </location>
</feature>
<feature type="compositionally biased region" description="Pro residues" evidence="1">
    <location>
        <begin position="456"/>
        <end position="467"/>
    </location>
</feature>
<gene>
    <name evidence="3" type="ORF">JI749_01410</name>
</gene>
<feature type="chain" id="PRO_5045580389" evidence="2">
    <location>
        <begin position="25"/>
        <end position="578"/>
    </location>
</feature>
<dbReference type="RefSeq" id="WP_201657760.1">
    <property type="nucleotide sequence ID" value="NZ_CP068047.1"/>
</dbReference>
<feature type="compositionally biased region" description="Gly residues" evidence="1">
    <location>
        <begin position="397"/>
        <end position="416"/>
    </location>
</feature>
<evidence type="ECO:0000313" key="3">
    <source>
        <dbReference type="EMBL" id="QQR36325.1"/>
    </source>
</evidence>
<evidence type="ECO:0000313" key="4">
    <source>
        <dbReference type="Proteomes" id="UP000595460"/>
    </source>
</evidence>
<feature type="compositionally biased region" description="Low complexity" evidence="1">
    <location>
        <begin position="424"/>
        <end position="446"/>
    </location>
</feature>
<feature type="region of interest" description="Disordered" evidence="1">
    <location>
        <begin position="67"/>
        <end position="93"/>
    </location>
</feature>
<dbReference type="Proteomes" id="UP000595460">
    <property type="component" value="Chromosome"/>
</dbReference>
<feature type="region of interest" description="Disordered" evidence="1">
    <location>
        <begin position="385"/>
        <end position="469"/>
    </location>
</feature>
<evidence type="ECO:0000256" key="1">
    <source>
        <dbReference type="SAM" id="MobiDB-lite"/>
    </source>
</evidence>
<name>A0ABX7C0Z5_9HYPH</name>
<evidence type="ECO:0000256" key="2">
    <source>
        <dbReference type="SAM" id="SignalP"/>
    </source>
</evidence>
<keyword evidence="4" id="KW-1185">Reference proteome</keyword>